<feature type="region of interest" description="Disordered" evidence="1">
    <location>
        <begin position="112"/>
        <end position="163"/>
    </location>
</feature>
<keyword evidence="3" id="KW-1185">Reference proteome</keyword>
<dbReference type="EMBL" id="AZGY01000006">
    <property type="protein sequence ID" value="KZZ97358.1"/>
    <property type="molecule type" value="Genomic_DNA"/>
</dbReference>
<evidence type="ECO:0000313" key="3">
    <source>
        <dbReference type="Proteomes" id="UP000078544"/>
    </source>
</evidence>
<evidence type="ECO:0000313" key="2">
    <source>
        <dbReference type="EMBL" id="KZZ97358.1"/>
    </source>
</evidence>
<dbReference type="Proteomes" id="UP000078544">
    <property type="component" value="Unassembled WGS sequence"/>
</dbReference>
<gene>
    <name evidence="2" type="ORF">AAL_03322</name>
</gene>
<dbReference type="OrthoDB" id="4567560at2759"/>
<organism evidence="2 3">
    <name type="scientific">Moelleriella libera RCEF 2490</name>
    <dbReference type="NCBI Taxonomy" id="1081109"/>
    <lineage>
        <taxon>Eukaryota</taxon>
        <taxon>Fungi</taxon>
        <taxon>Dikarya</taxon>
        <taxon>Ascomycota</taxon>
        <taxon>Pezizomycotina</taxon>
        <taxon>Sordariomycetes</taxon>
        <taxon>Hypocreomycetidae</taxon>
        <taxon>Hypocreales</taxon>
        <taxon>Clavicipitaceae</taxon>
        <taxon>Moelleriella</taxon>
    </lineage>
</organism>
<dbReference type="AlphaFoldDB" id="A0A168D4X9"/>
<reference evidence="2 3" key="1">
    <citation type="journal article" date="2016" name="Genome Biol. Evol.">
        <title>Divergent and convergent evolution of fungal pathogenicity.</title>
        <authorList>
            <person name="Shang Y."/>
            <person name="Xiao G."/>
            <person name="Zheng P."/>
            <person name="Cen K."/>
            <person name="Zhan S."/>
            <person name="Wang C."/>
        </authorList>
    </citation>
    <scope>NUCLEOTIDE SEQUENCE [LARGE SCALE GENOMIC DNA]</scope>
    <source>
        <strain evidence="2 3">RCEF 2490</strain>
    </source>
</reference>
<comment type="caution">
    <text evidence="2">The sequence shown here is derived from an EMBL/GenBank/DDBJ whole genome shotgun (WGS) entry which is preliminary data.</text>
</comment>
<accession>A0A168D4X9</accession>
<evidence type="ECO:0000256" key="1">
    <source>
        <dbReference type="SAM" id="MobiDB-lite"/>
    </source>
</evidence>
<sequence>MSADNPITYQMIAQRIKRAGEFWRLQFPSIPYNLRHNAANEFDQSGSSARSCKCIWPGAVDNFSRAKTRLSKRCHQISRRYDADVCVYVRRNPVTCNYNPTGDGAFPASLDLKNVYPPADGRTPQDSGEEQGHKQDDNSATDMTGLAEDHPCTIAMTQNKSPH</sequence>
<protein>
    <submittedName>
        <fullName evidence="2">Uncharacterized protein</fullName>
    </submittedName>
</protein>
<proteinExistence type="predicted"/>
<name>A0A168D4X9_9HYPO</name>
<dbReference type="STRING" id="1081109.A0A168D4X9"/>